<dbReference type="STRING" id="1442371.A0A0D2IY72"/>
<dbReference type="RefSeq" id="XP_016636104.1">
    <property type="nucleotide sequence ID" value="XM_016772634.1"/>
</dbReference>
<proteinExistence type="predicted"/>
<feature type="region of interest" description="Disordered" evidence="1">
    <location>
        <begin position="375"/>
        <end position="415"/>
    </location>
</feature>
<dbReference type="VEuPathDB" id="FungiDB:Z520_02120"/>
<evidence type="ECO:0000313" key="2">
    <source>
        <dbReference type="EMBL" id="KIY01982.1"/>
    </source>
</evidence>
<reference evidence="2 3" key="1">
    <citation type="submission" date="2015-01" db="EMBL/GenBank/DDBJ databases">
        <title>The Genome Sequence of Fonsecaea multimorphosa CBS 102226.</title>
        <authorList>
            <consortium name="The Broad Institute Genomics Platform"/>
            <person name="Cuomo C."/>
            <person name="de Hoog S."/>
            <person name="Gorbushina A."/>
            <person name="Stielow B."/>
            <person name="Teixiera M."/>
            <person name="Abouelleil A."/>
            <person name="Chapman S.B."/>
            <person name="Priest M."/>
            <person name="Young S.K."/>
            <person name="Wortman J."/>
            <person name="Nusbaum C."/>
            <person name="Birren B."/>
        </authorList>
    </citation>
    <scope>NUCLEOTIDE SEQUENCE [LARGE SCALE GENOMIC DNA]</scope>
    <source>
        <strain evidence="2 3">CBS 102226</strain>
    </source>
</reference>
<organism evidence="2 3">
    <name type="scientific">Fonsecaea multimorphosa CBS 102226</name>
    <dbReference type="NCBI Taxonomy" id="1442371"/>
    <lineage>
        <taxon>Eukaryota</taxon>
        <taxon>Fungi</taxon>
        <taxon>Dikarya</taxon>
        <taxon>Ascomycota</taxon>
        <taxon>Pezizomycotina</taxon>
        <taxon>Eurotiomycetes</taxon>
        <taxon>Chaetothyriomycetidae</taxon>
        <taxon>Chaetothyriales</taxon>
        <taxon>Herpotrichiellaceae</taxon>
        <taxon>Fonsecaea</taxon>
    </lineage>
</organism>
<dbReference type="OrthoDB" id="194443at2759"/>
<keyword evidence="3" id="KW-1185">Reference proteome</keyword>
<evidence type="ECO:0000313" key="3">
    <source>
        <dbReference type="Proteomes" id="UP000053411"/>
    </source>
</evidence>
<accession>A0A0D2IY72</accession>
<feature type="region of interest" description="Disordered" evidence="1">
    <location>
        <begin position="312"/>
        <end position="349"/>
    </location>
</feature>
<evidence type="ECO:0008006" key="4">
    <source>
        <dbReference type="Google" id="ProtNLM"/>
    </source>
</evidence>
<evidence type="ECO:0000256" key="1">
    <source>
        <dbReference type="SAM" id="MobiDB-lite"/>
    </source>
</evidence>
<sequence length="415" mass="46639">MDPRHRGLYVRWCQSPRVVLLVGEDVGIVERFLIPQEFLQRRSRTLREQIAELPRDHPTREIALPETPPQTMEEFFIWNFAPNPQIDDRLSFSEVVQLGVFAWKYQVSALSNQVTDLIRQNLANNEWKLEAAVVDAIYQAAPDKSPLREVIKAALGQLSRSSIDGDDWERTWKRNPDLSWDHHKSCDKDWTAKDYLTGSCRFHNHDEIKRRQSLCDGCPYAQEDCYPFWEEDAKQEQNAEDKEAVEETLPAEDQVTEEKFPDIISAEQAVEEVNGLEASAVFEDAPEHAPEETTVLYSAVETNGFVDDGALEEGIEDGDGMQTPQPETNGVKHPSSPDEGPCESVCGSDEGAAAPNGFVSVRLGEKGHEEAVHVEAANGHEVPVFSEKKKSKKKKKKGMSMSNGNVIPNEAQLVN</sequence>
<dbReference type="GeneID" id="27707866"/>
<dbReference type="EMBL" id="KN848064">
    <property type="protein sequence ID" value="KIY01982.1"/>
    <property type="molecule type" value="Genomic_DNA"/>
</dbReference>
<gene>
    <name evidence="2" type="ORF">Z520_02120</name>
</gene>
<name>A0A0D2IY72_9EURO</name>
<protein>
    <recommendedName>
        <fullName evidence="4">BTB domain-containing protein</fullName>
    </recommendedName>
</protein>
<dbReference type="Proteomes" id="UP000053411">
    <property type="component" value="Unassembled WGS sequence"/>
</dbReference>
<dbReference type="AlphaFoldDB" id="A0A0D2IY72"/>
<feature type="compositionally biased region" description="Basic residues" evidence="1">
    <location>
        <begin position="389"/>
        <end position="398"/>
    </location>
</feature>
<feature type="compositionally biased region" description="Polar residues" evidence="1">
    <location>
        <begin position="400"/>
        <end position="415"/>
    </location>
</feature>